<feature type="region of interest" description="Disordered" evidence="10">
    <location>
        <begin position="475"/>
        <end position="496"/>
    </location>
</feature>
<evidence type="ECO:0000256" key="4">
    <source>
        <dbReference type="ARBA" id="ARBA00022490"/>
    </source>
</evidence>
<evidence type="ECO:0000256" key="5">
    <source>
        <dbReference type="ARBA" id="ARBA00022553"/>
    </source>
</evidence>
<keyword evidence="14" id="KW-1185">Reference proteome</keyword>
<feature type="domain" description="Transducer of regulated CREB activity N-terminal" evidence="11">
    <location>
        <begin position="21"/>
        <end position="72"/>
    </location>
</feature>
<evidence type="ECO:0000256" key="1">
    <source>
        <dbReference type="ARBA" id="ARBA00004123"/>
    </source>
</evidence>
<feature type="compositionally biased region" description="Low complexity" evidence="10">
    <location>
        <begin position="584"/>
        <end position="593"/>
    </location>
</feature>
<feature type="compositionally biased region" description="Low complexity" evidence="10">
    <location>
        <begin position="629"/>
        <end position="644"/>
    </location>
</feature>
<evidence type="ECO:0000259" key="12">
    <source>
        <dbReference type="Pfam" id="PF12885"/>
    </source>
</evidence>
<feature type="compositionally biased region" description="Polar residues" evidence="10">
    <location>
        <begin position="618"/>
        <end position="628"/>
    </location>
</feature>
<dbReference type="Proteomes" id="UP001557470">
    <property type="component" value="Unassembled WGS sequence"/>
</dbReference>
<evidence type="ECO:0000256" key="7">
    <source>
        <dbReference type="ARBA" id="ARBA00023159"/>
    </source>
</evidence>
<keyword evidence="6" id="KW-0805">Transcription regulation</keyword>
<feature type="region of interest" description="Disordered" evidence="10">
    <location>
        <begin position="510"/>
        <end position="532"/>
    </location>
</feature>
<dbReference type="GO" id="GO:0005737">
    <property type="term" value="C:cytoplasm"/>
    <property type="evidence" value="ECO:0007669"/>
    <property type="project" value="UniProtKB-SubCell"/>
</dbReference>
<evidence type="ECO:0000256" key="10">
    <source>
        <dbReference type="SAM" id="MobiDB-lite"/>
    </source>
</evidence>
<comment type="caution">
    <text evidence="13">The sequence shown here is derived from an EMBL/GenBank/DDBJ whole genome shotgun (WGS) entry which is preliminary data.</text>
</comment>
<evidence type="ECO:0000256" key="8">
    <source>
        <dbReference type="ARBA" id="ARBA00023163"/>
    </source>
</evidence>
<accession>A0ABD0WEZ2</accession>
<keyword evidence="4" id="KW-0963">Cytoplasm</keyword>
<dbReference type="InterPro" id="IPR024786">
    <property type="entry name" value="TORC"/>
</dbReference>
<dbReference type="InterPro" id="IPR024783">
    <property type="entry name" value="TORC_N"/>
</dbReference>
<evidence type="ECO:0008006" key="15">
    <source>
        <dbReference type="Google" id="ProtNLM"/>
    </source>
</evidence>
<name>A0ABD0WEZ2_UMBPY</name>
<keyword evidence="7" id="KW-0010">Activator</keyword>
<feature type="region of interest" description="Disordered" evidence="10">
    <location>
        <begin position="801"/>
        <end position="824"/>
    </location>
</feature>
<evidence type="ECO:0000256" key="6">
    <source>
        <dbReference type="ARBA" id="ARBA00023015"/>
    </source>
</evidence>
<gene>
    <name evidence="13" type="ORF">UPYG_G00338140</name>
</gene>
<evidence type="ECO:0000313" key="14">
    <source>
        <dbReference type="Proteomes" id="UP001557470"/>
    </source>
</evidence>
<dbReference type="EMBL" id="JAGEUA010000011">
    <property type="protein sequence ID" value="KAL0962287.1"/>
    <property type="molecule type" value="Genomic_DNA"/>
</dbReference>
<comment type="similarity">
    <text evidence="3">Belongs to the TORC family.</text>
</comment>
<dbReference type="GO" id="GO:0005634">
    <property type="term" value="C:nucleus"/>
    <property type="evidence" value="ECO:0007669"/>
    <property type="project" value="UniProtKB-SubCell"/>
</dbReference>
<keyword evidence="9" id="KW-0539">Nucleus</keyword>
<protein>
    <recommendedName>
        <fullName evidence="15">CREB regulated transcription coactivator 2</fullName>
    </recommendedName>
</protein>
<dbReference type="InterPro" id="IPR024784">
    <property type="entry name" value="TORC_M"/>
</dbReference>
<feature type="domain" description="Transducer of regulated CREB activity middle" evidence="12">
    <location>
        <begin position="166"/>
        <end position="302"/>
    </location>
</feature>
<dbReference type="PANTHER" id="PTHR13589:SF6">
    <property type="entry name" value="CREB-REGULATED TRANSCRIPTION COACTIVATOR 2"/>
    <property type="match status" value="1"/>
</dbReference>
<dbReference type="Pfam" id="PF12885">
    <property type="entry name" value="TORC_M"/>
    <property type="match status" value="1"/>
</dbReference>
<evidence type="ECO:0000313" key="13">
    <source>
        <dbReference type="EMBL" id="KAL0962287.1"/>
    </source>
</evidence>
<keyword evidence="5" id="KW-0597">Phosphoprotein</keyword>
<evidence type="ECO:0000259" key="11">
    <source>
        <dbReference type="Pfam" id="PF12884"/>
    </source>
</evidence>
<proteinExistence type="inferred from homology"/>
<comment type="subcellular location">
    <subcellularLocation>
        <location evidence="2">Cytoplasm</location>
    </subcellularLocation>
    <subcellularLocation>
        <location evidence="1">Nucleus</location>
    </subcellularLocation>
</comment>
<feature type="compositionally biased region" description="Polar residues" evidence="10">
    <location>
        <begin position="72"/>
        <end position="105"/>
    </location>
</feature>
<feature type="region of interest" description="Disordered" evidence="10">
    <location>
        <begin position="1"/>
        <end position="24"/>
    </location>
</feature>
<dbReference type="Pfam" id="PF12884">
    <property type="entry name" value="TORC_N"/>
    <property type="match status" value="1"/>
</dbReference>
<feature type="region of interest" description="Disordered" evidence="10">
    <location>
        <begin position="618"/>
        <end position="644"/>
    </location>
</feature>
<dbReference type="AlphaFoldDB" id="A0ABD0WEZ2"/>
<reference evidence="13 14" key="1">
    <citation type="submission" date="2024-06" db="EMBL/GenBank/DDBJ databases">
        <authorList>
            <person name="Pan Q."/>
            <person name="Wen M."/>
            <person name="Jouanno E."/>
            <person name="Zahm M."/>
            <person name="Klopp C."/>
            <person name="Cabau C."/>
            <person name="Louis A."/>
            <person name="Berthelot C."/>
            <person name="Parey E."/>
            <person name="Roest Crollius H."/>
            <person name="Montfort J."/>
            <person name="Robinson-Rechavi M."/>
            <person name="Bouchez O."/>
            <person name="Lampietro C."/>
            <person name="Lopez Roques C."/>
            <person name="Donnadieu C."/>
            <person name="Postlethwait J."/>
            <person name="Bobe J."/>
            <person name="Verreycken H."/>
            <person name="Guiguen Y."/>
        </authorList>
    </citation>
    <scope>NUCLEOTIDE SEQUENCE [LARGE SCALE GENOMIC DNA]</scope>
    <source>
        <strain evidence="13">Up_M1</strain>
        <tissue evidence="13">Testis</tissue>
    </source>
</reference>
<evidence type="ECO:0000256" key="2">
    <source>
        <dbReference type="ARBA" id="ARBA00004496"/>
    </source>
</evidence>
<sequence>MSATHNIGSGVGLGPGSSPCNPRKFSEKIARLTKRQAEDTAAFQEVIISTRIQVQRARQLRSHGPDYGGSLPNVNQIGKSSSDLQGQLSCSPDSGYTTRLQSTPERGQEGRLSLPVRTNRRRADNSLYRSVHLSPTAEQSWRRNWSSSSPVDKGHLMPPSITHLNRTNSDSALHTSVRNTQSGNQFCPHPHDLTSRNRFNFFPYPVPPIDENVIEEAKPLKNTKECLSVSNGTKSHEIPDTNILSSSHQIFGTLLNVPSILNTSGSLPDLSSLRLPSQQQAGVEPNKHSGALITACSTGHLPGPLLGASEDEFSLPGLSVSLQGSFSNPLLQSSHSNPNIQSSLCSHSLSSSLSSTFNLSLSNSSLQSSPSNQSLQSFLSNSSLSGQSLQSATSHCSYSSGIAGSGSCSSLSCSPHPPSQAQMPPSRKRTLLSPLVLPAGGETHRLQSKQISTFGSPPLSSIAQGFLQAPMESRPPAYHQRLPQPQCPPAVKPDVHAGPSQQLYCLTEGLQQPPSPERRPTTTPQGAHQQKQGFFGQQSVPQTHSLQPLQNQQPHQQSNLLYQCQFQLDGQKLDTLQQYRSLSQQQHPIQQQQKRMSRNLQEKQRQQYQLDLHQVYTHPQQSQQQMYTRQAEQQPYRQQQRQALQREMLQQQHQPEPQIYQQQPQQCEESGWYRQGANLPDQSLDLNRQNMSIPQNVPRQLACEHQSHAQGRSWQHLKLQGQKDQIQSTGNSAQMSFFTDNNTALYNHESYMGLHLTPSQTQALAEQLRQLSKDPLCGDSGPQCLVGKGGGVNCGTQHPKTSLYSQKQSSNDCHSHPVTDQSPSEDLSSILPLLEFDPVNFFLDSPLQIDPLDLVELNKQADGELINDTVEGHYSSLLR</sequence>
<evidence type="ECO:0000256" key="3">
    <source>
        <dbReference type="ARBA" id="ARBA00007167"/>
    </source>
</evidence>
<evidence type="ECO:0000256" key="9">
    <source>
        <dbReference type="ARBA" id="ARBA00023242"/>
    </source>
</evidence>
<dbReference type="PANTHER" id="PTHR13589">
    <property type="entry name" value="CREB-REGULATED TRANSCRIPTION COACTIVATOR"/>
    <property type="match status" value="1"/>
</dbReference>
<keyword evidence="8" id="KW-0804">Transcription</keyword>
<feature type="region of interest" description="Disordered" evidence="10">
    <location>
        <begin position="584"/>
        <end position="605"/>
    </location>
</feature>
<feature type="region of interest" description="Disordered" evidence="10">
    <location>
        <begin position="63"/>
        <end position="125"/>
    </location>
</feature>
<organism evidence="13 14">
    <name type="scientific">Umbra pygmaea</name>
    <name type="common">Eastern mudminnow</name>
    <dbReference type="NCBI Taxonomy" id="75934"/>
    <lineage>
        <taxon>Eukaryota</taxon>
        <taxon>Metazoa</taxon>
        <taxon>Chordata</taxon>
        <taxon>Craniata</taxon>
        <taxon>Vertebrata</taxon>
        <taxon>Euteleostomi</taxon>
        <taxon>Actinopterygii</taxon>
        <taxon>Neopterygii</taxon>
        <taxon>Teleostei</taxon>
        <taxon>Protacanthopterygii</taxon>
        <taxon>Esociformes</taxon>
        <taxon>Umbridae</taxon>
        <taxon>Umbra</taxon>
    </lineage>
</organism>